<dbReference type="InterPro" id="IPR001806">
    <property type="entry name" value="Small_GTPase"/>
</dbReference>
<dbReference type="CDD" id="cd04114">
    <property type="entry name" value="Rab30"/>
    <property type="match status" value="1"/>
</dbReference>
<dbReference type="GO" id="GO:0032482">
    <property type="term" value="P:Rab protein signal transduction"/>
    <property type="evidence" value="ECO:0007669"/>
    <property type="project" value="InterPro"/>
</dbReference>
<dbReference type="EC" id="3.6.5.2" evidence="9"/>
<dbReference type="GO" id="GO:0005525">
    <property type="term" value="F:GTP binding"/>
    <property type="evidence" value="ECO:0007669"/>
    <property type="project" value="UniProtKB-KW"/>
</dbReference>
<dbReference type="Proteomes" id="UP000494206">
    <property type="component" value="Unassembled WGS sequence"/>
</dbReference>
<dbReference type="Gene3D" id="2.40.110.20">
    <property type="match status" value="1"/>
</dbReference>
<dbReference type="SMART" id="SM00176">
    <property type="entry name" value="RAN"/>
    <property type="match status" value="1"/>
</dbReference>
<keyword evidence="22" id="KW-0449">Lipoprotein</keyword>
<evidence type="ECO:0000256" key="16">
    <source>
        <dbReference type="ARBA" id="ARBA00022827"/>
    </source>
</evidence>
<dbReference type="InterPro" id="IPR006091">
    <property type="entry name" value="Acyl-CoA_Oxase/DH_mid-dom"/>
</dbReference>
<evidence type="ECO:0000256" key="21">
    <source>
        <dbReference type="ARBA" id="ARBA00023228"/>
    </source>
</evidence>
<dbReference type="GO" id="GO:0000421">
    <property type="term" value="C:autophagosome membrane"/>
    <property type="evidence" value="ECO:0007669"/>
    <property type="project" value="UniProtKB-SubCell"/>
</dbReference>
<keyword evidence="14" id="KW-0547">Nucleotide-binding</keyword>
<dbReference type="InterPro" id="IPR053998">
    <property type="entry name" value="ACDH-11_C"/>
</dbReference>
<evidence type="ECO:0000259" key="30">
    <source>
        <dbReference type="Pfam" id="PF02770"/>
    </source>
</evidence>
<keyword evidence="19" id="KW-0342">GTP-binding</keyword>
<dbReference type="GO" id="GO:0003925">
    <property type="term" value="F:G protein activity"/>
    <property type="evidence" value="ECO:0007669"/>
    <property type="project" value="UniProtKB-EC"/>
</dbReference>
<dbReference type="Gene3D" id="3.40.50.300">
    <property type="entry name" value="P-loop containing nucleotide triphosphate hydrolases"/>
    <property type="match status" value="1"/>
</dbReference>
<reference evidence="33 34" key="1">
    <citation type="submission" date="2020-04" db="EMBL/GenBank/DDBJ databases">
        <authorList>
            <person name="Laetsch R D."/>
            <person name="Stevens L."/>
            <person name="Kumar S."/>
            <person name="Blaxter L. M."/>
        </authorList>
    </citation>
    <scope>NUCLEOTIDE SEQUENCE [LARGE SCALE GENOMIC DNA]</scope>
</reference>
<dbReference type="EMBL" id="CADEPM010000003">
    <property type="protein sequence ID" value="CAB3402738.1"/>
    <property type="molecule type" value="Genomic_DNA"/>
</dbReference>
<comment type="caution">
    <text evidence="33">The sequence shown here is derived from an EMBL/GenBank/DDBJ whole genome shotgun (WGS) entry which is preliminary data.</text>
</comment>
<dbReference type="SUPFAM" id="SSF52540">
    <property type="entry name" value="P-loop containing nucleoside triphosphate hydrolases"/>
    <property type="match status" value="1"/>
</dbReference>
<feature type="domain" description="Acyl-CoA dehydrogenase/oxidase C-terminal" evidence="29">
    <location>
        <begin position="544"/>
        <end position="700"/>
    </location>
</feature>
<evidence type="ECO:0000313" key="33">
    <source>
        <dbReference type="EMBL" id="CAB3402738.1"/>
    </source>
</evidence>
<evidence type="ECO:0000256" key="10">
    <source>
        <dbReference type="ARBA" id="ARBA00022481"/>
    </source>
</evidence>
<dbReference type="Gene3D" id="1.20.140.10">
    <property type="entry name" value="Butyryl-CoA Dehydrogenase, subunit A, domain 3"/>
    <property type="match status" value="1"/>
</dbReference>
<feature type="domain" description="Adaptive response protein AidB N-terminal" evidence="31">
    <location>
        <begin position="268"/>
        <end position="420"/>
    </location>
</feature>
<dbReference type="PANTHER" id="PTHR42707:SF2">
    <property type="entry name" value="ACD11 DEHYDROGENASE"/>
    <property type="match status" value="1"/>
</dbReference>
<dbReference type="AlphaFoldDB" id="A0A8S1ENW1"/>
<dbReference type="PROSITE" id="PS51421">
    <property type="entry name" value="RAS"/>
    <property type="match status" value="1"/>
</dbReference>
<dbReference type="PROSITE" id="PS51419">
    <property type="entry name" value="RAB"/>
    <property type="match status" value="1"/>
</dbReference>
<feature type="domain" description="Acyl-CoA oxidase/dehydrogenase middle" evidence="30">
    <location>
        <begin position="430"/>
        <end position="535"/>
    </location>
</feature>
<dbReference type="InterPro" id="IPR027417">
    <property type="entry name" value="P-loop_NTPase"/>
</dbReference>
<comment type="similarity">
    <text evidence="8">Belongs to the acyl-CoA dehydrogenase family.</text>
</comment>
<evidence type="ECO:0000256" key="19">
    <source>
        <dbReference type="ARBA" id="ARBA00023134"/>
    </source>
</evidence>
<dbReference type="Pfam" id="PF18158">
    <property type="entry name" value="AidB_N"/>
    <property type="match status" value="1"/>
</dbReference>
<evidence type="ECO:0000256" key="13">
    <source>
        <dbReference type="ARBA" id="ARBA00022723"/>
    </source>
</evidence>
<keyword evidence="12" id="KW-0285">Flavoprotein</keyword>
<dbReference type="GO" id="GO:0031410">
    <property type="term" value="C:cytoplasmic vesicle"/>
    <property type="evidence" value="ECO:0007669"/>
    <property type="project" value="UniProtKB-KW"/>
</dbReference>
<evidence type="ECO:0000259" key="31">
    <source>
        <dbReference type="Pfam" id="PF18158"/>
    </source>
</evidence>
<keyword evidence="10" id="KW-0488">Methylation</keyword>
<comment type="subcellular location">
    <subcellularLocation>
        <location evidence="6">Cytoplasmic vesicle</location>
        <location evidence="6">Autophagosome membrane</location>
    </subcellularLocation>
    <subcellularLocation>
        <location evidence="3">Golgi apparatus</location>
        <location evidence="3">cis-Golgi network</location>
    </subcellularLocation>
    <subcellularLocation>
        <location evidence="2">Golgi apparatus</location>
        <location evidence="2">trans-Golgi network membrane</location>
    </subcellularLocation>
    <subcellularLocation>
        <location evidence="4">Lysosome</location>
    </subcellularLocation>
    <subcellularLocation>
        <location evidence="5">Membrane</location>
        <topology evidence="5">Lipid-anchor</topology>
        <orientation evidence="5">Cytoplasmic side</orientation>
    </subcellularLocation>
</comment>
<dbReference type="Pfam" id="PF00071">
    <property type="entry name" value="Ras"/>
    <property type="match status" value="1"/>
</dbReference>
<dbReference type="FunFam" id="3.40.50.300:FF:000440">
    <property type="entry name" value="Ras-related protein Rab-30"/>
    <property type="match status" value="1"/>
</dbReference>
<evidence type="ECO:0000259" key="32">
    <source>
        <dbReference type="Pfam" id="PF22217"/>
    </source>
</evidence>
<dbReference type="InterPro" id="IPR005225">
    <property type="entry name" value="Small_GTP-bd"/>
</dbReference>
<evidence type="ECO:0000256" key="27">
    <source>
        <dbReference type="ARBA" id="ARBA00093384"/>
    </source>
</evidence>
<accession>A0A8S1ENW1</accession>
<dbReference type="Pfam" id="PF02770">
    <property type="entry name" value="Acyl-CoA_dh_M"/>
    <property type="match status" value="1"/>
</dbReference>
<evidence type="ECO:0000256" key="3">
    <source>
        <dbReference type="ARBA" id="ARBA00004222"/>
    </source>
</evidence>
<evidence type="ECO:0000256" key="6">
    <source>
        <dbReference type="ARBA" id="ARBA00004652"/>
    </source>
</evidence>
<keyword evidence="20" id="KW-0472">Membrane</keyword>
<evidence type="ECO:0000256" key="22">
    <source>
        <dbReference type="ARBA" id="ARBA00023288"/>
    </source>
</evidence>
<organism evidence="33 34">
    <name type="scientific">Caenorhabditis bovis</name>
    <dbReference type="NCBI Taxonomy" id="2654633"/>
    <lineage>
        <taxon>Eukaryota</taxon>
        <taxon>Metazoa</taxon>
        <taxon>Ecdysozoa</taxon>
        <taxon>Nematoda</taxon>
        <taxon>Chromadorea</taxon>
        <taxon>Rhabditida</taxon>
        <taxon>Rhabditina</taxon>
        <taxon>Rhabditomorpha</taxon>
        <taxon>Rhabditoidea</taxon>
        <taxon>Rhabditidae</taxon>
        <taxon>Peloderinae</taxon>
        <taxon>Caenorhabditis</taxon>
    </lineage>
</organism>
<dbReference type="GO" id="GO:0005794">
    <property type="term" value="C:Golgi apparatus"/>
    <property type="evidence" value="ECO:0007669"/>
    <property type="project" value="UniProtKB-SubCell"/>
</dbReference>
<dbReference type="PRINTS" id="PR00449">
    <property type="entry name" value="RASTRNSFRMNG"/>
</dbReference>
<gene>
    <name evidence="33" type="ORF">CBOVIS_LOCUS5316</name>
</gene>
<evidence type="ECO:0000256" key="4">
    <source>
        <dbReference type="ARBA" id="ARBA00004371"/>
    </source>
</evidence>
<dbReference type="SMART" id="SM00177">
    <property type="entry name" value="ARF"/>
    <property type="match status" value="1"/>
</dbReference>
<evidence type="ECO:0000256" key="11">
    <source>
        <dbReference type="ARBA" id="ARBA00022490"/>
    </source>
</evidence>
<name>A0A8S1ENW1_9PELO</name>
<feature type="domain" description="Acyl-CoA dehydrogenase 11-like C-terminal" evidence="32">
    <location>
        <begin position="707"/>
        <end position="830"/>
    </location>
</feature>
<dbReference type="InterPro" id="IPR052904">
    <property type="entry name" value="Acyl-CoA_dehydrogenase-like"/>
</dbReference>
<evidence type="ECO:0000256" key="17">
    <source>
        <dbReference type="ARBA" id="ARBA00022842"/>
    </source>
</evidence>
<dbReference type="SUPFAM" id="SSF56645">
    <property type="entry name" value="Acyl-CoA dehydrogenase NM domain-like"/>
    <property type="match status" value="1"/>
</dbReference>
<comment type="function">
    <text evidence="27">The small GTPases Rab are key regulators of intracellular membrane trafficking, from the formation of transport vesicles to their fusion with membranes. Rabs cycle between an inactive GDP-bound form and an active GTP-bound form that is able to recruit to membranes different sets of downstream effectors directly responsible for vesicle formation, movement, tethering and fusion. RAB30 is required for maintaining the structural integrity of the Golgi apparatus, possibly by mediating interactions with cytoplasmic scaffolding proteins. Facilitates lipid homeostasis during fasting by regulating hepatic protein and lipid trafficking in a PPAR-alpha-dependent manner. Promotes autophagosome biogenesis during bacterial infection such as group A Streptococcus infection.</text>
</comment>
<evidence type="ECO:0000256" key="9">
    <source>
        <dbReference type="ARBA" id="ARBA00011984"/>
    </source>
</evidence>
<evidence type="ECO:0000256" key="26">
    <source>
        <dbReference type="ARBA" id="ARBA00067826"/>
    </source>
</evidence>
<keyword evidence="11" id="KW-0963">Cytoplasm</keyword>
<evidence type="ECO:0000256" key="28">
    <source>
        <dbReference type="SAM" id="Coils"/>
    </source>
</evidence>
<comment type="catalytic activity">
    <reaction evidence="25">
        <text>GTP + H2O = GDP + phosphate + H(+)</text>
        <dbReference type="Rhea" id="RHEA:19669"/>
        <dbReference type="ChEBI" id="CHEBI:15377"/>
        <dbReference type="ChEBI" id="CHEBI:15378"/>
        <dbReference type="ChEBI" id="CHEBI:37565"/>
        <dbReference type="ChEBI" id="CHEBI:43474"/>
        <dbReference type="ChEBI" id="CHEBI:58189"/>
        <dbReference type="EC" id="3.6.5.2"/>
    </reaction>
    <physiologicalReaction direction="left-to-right" evidence="25">
        <dbReference type="Rhea" id="RHEA:19670"/>
    </physiologicalReaction>
</comment>
<dbReference type="InterPro" id="IPR041820">
    <property type="entry name" value="Rab30"/>
</dbReference>
<dbReference type="InterPro" id="IPR009075">
    <property type="entry name" value="AcylCo_DH/oxidase_C"/>
</dbReference>
<evidence type="ECO:0000256" key="18">
    <source>
        <dbReference type="ARBA" id="ARBA00023034"/>
    </source>
</evidence>
<dbReference type="SMART" id="SM00173">
    <property type="entry name" value="RAS"/>
    <property type="match status" value="1"/>
</dbReference>
<keyword evidence="18" id="KW-0333">Golgi apparatus</keyword>
<dbReference type="PANTHER" id="PTHR42707">
    <property type="entry name" value="ACYL-COA DEHYDROGENASE"/>
    <property type="match status" value="1"/>
</dbReference>
<protein>
    <recommendedName>
        <fullName evidence="26">Ras-related protein Rab-30</fullName>
        <ecNumber evidence="9">3.6.5.2</ecNumber>
    </recommendedName>
</protein>
<dbReference type="OrthoDB" id="10251155at2759"/>
<dbReference type="SUPFAM" id="SSF47203">
    <property type="entry name" value="Acyl-CoA dehydrogenase C-terminal domain-like"/>
    <property type="match status" value="1"/>
</dbReference>
<dbReference type="InterPro" id="IPR009100">
    <property type="entry name" value="AcylCoA_DH/oxidase_NM_dom_sf"/>
</dbReference>
<keyword evidence="21" id="KW-0458">Lysosome</keyword>
<evidence type="ECO:0000256" key="7">
    <source>
        <dbReference type="ARBA" id="ARBA00006270"/>
    </source>
</evidence>
<dbReference type="Gene3D" id="6.10.250.600">
    <property type="match status" value="1"/>
</dbReference>
<keyword evidence="15" id="KW-0378">Hydrolase</keyword>
<comment type="similarity">
    <text evidence="7">Belongs to the small GTPase superfamily. Rab family.</text>
</comment>
<comment type="cofactor">
    <cofactor evidence="1">
        <name>Mg(2+)</name>
        <dbReference type="ChEBI" id="CHEBI:18420"/>
    </cofactor>
</comment>
<keyword evidence="28" id="KW-0175">Coiled coil</keyword>
<evidence type="ECO:0000256" key="15">
    <source>
        <dbReference type="ARBA" id="ARBA00022801"/>
    </source>
</evidence>
<feature type="coiled-coil region" evidence="28">
    <location>
        <begin position="713"/>
        <end position="750"/>
    </location>
</feature>
<evidence type="ECO:0000256" key="2">
    <source>
        <dbReference type="ARBA" id="ARBA00004198"/>
    </source>
</evidence>
<evidence type="ECO:0000256" key="1">
    <source>
        <dbReference type="ARBA" id="ARBA00001946"/>
    </source>
</evidence>
<dbReference type="SMART" id="SM00175">
    <property type="entry name" value="RAB"/>
    <property type="match status" value="1"/>
</dbReference>
<evidence type="ECO:0000259" key="29">
    <source>
        <dbReference type="Pfam" id="PF00441"/>
    </source>
</evidence>
<dbReference type="Pfam" id="PF22217">
    <property type="entry name" value="ACDH-11_C"/>
    <property type="match status" value="1"/>
</dbReference>
<dbReference type="GO" id="GO:0003995">
    <property type="term" value="F:acyl-CoA dehydrogenase activity"/>
    <property type="evidence" value="ECO:0007669"/>
    <property type="project" value="TreeGrafter"/>
</dbReference>
<dbReference type="Pfam" id="PF00441">
    <property type="entry name" value="Acyl-CoA_dh_1"/>
    <property type="match status" value="1"/>
</dbReference>
<keyword evidence="17" id="KW-0460">Magnesium</keyword>
<evidence type="ECO:0000256" key="24">
    <source>
        <dbReference type="ARBA" id="ARBA00023329"/>
    </source>
</evidence>
<evidence type="ECO:0000256" key="25">
    <source>
        <dbReference type="ARBA" id="ARBA00047660"/>
    </source>
</evidence>
<evidence type="ECO:0000313" key="34">
    <source>
        <dbReference type="Proteomes" id="UP000494206"/>
    </source>
</evidence>
<keyword evidence="24" id="KW-0968">Cytoplasmic vesicle</keyword>
<dbReference type="GO" id="GO:0046872">
    <property type="term" value="F:metal ion binding"/>
    <property type="evidence" value="ECO:0007669"/>
    <property type="project" value="UniProtKB-KW"/>
</dbReference>
<keyword evidence="34" id="KW-1185">Reference proteome</keyword>
<dbReference type="SMART" id="SM00174">
    <property type="entry name" value="RHO"/>
    <property type="match status" value="1"/>
</dbReference>
<dbReference type="InterPro" id="IPR041504">
    <property type="entry name" value="AidB_N"/>
</dbReference>
<dbReference type="InterPro" id="IPR036250">
    <property type="entry name" value="AcylCo_DH-like_C"/>
</dbReference>
<evidence type="ECO:0000256" key="14">
    <source>
        <dbReference type="ARBA" id="ARBA00022741"/>
    </source>
</evidence>
<evidence type="ECO:0000256" key="8">
    <source>
        <dbReference type="ARBA" id="ARBA00009347"/>
    </source>
</evidence>
<evidence type="ECO:0000256" key="12">
    <source>
        <dbReference type="ARBA" id="ARBA00022630"/>
    </source>
</evidence>
<sequence length="840" mass="93973">MAIFLQGRLHWMEDYKYLFKVVLVGNAGVGKTCLVRKFTQGIFPPGQSATIGVDFMIKTVKVGNDKIKLQIWDTAGQERFRSITQSYYRSAHAIVLVYDVACQPSFDCLPEWLGEIESYANRRVLKILVGNKVDKGEEREVPERIGRDFSEMNNFDYFLETSALDATNVDQLFEQVATRLTNDMKVTDERLTQYRADTSANTPNGGAIKLMDRAQSVYNMHRLEIRNAIRMYSKANQPASAKITPSHHTQYMHAKTGGFSQAAPTLHNPYKDDPILDRALRRMLPQECYEKVASDLARFGDRVVSEIEQLGRQAELEQPKLEQQDAWGKRIDKLVVCKEWYRLKQICAEEGIIAIGYEKDQDPYVQRLHQISKLFLFAPSAGLVTCPMAMTDGAVKTLTALNLNGKHKLATEAIERLQSRDPKRAWTSGQWMTEKKGGSDVAGGCDTYAINIEGDKYRLHGYKWFSSAVDADIALTLARVVDADGNAVAGSRGLSLFLLRIRDDDGNLNGIQMVRLKNKLGTKQLPTAELLLDGVIAYKIGEQGRGVAGISNMLNITRIHNSVASLGFMRRIISLARDYATKRIVFGQPQAKWPLHTSTIAKMEVDVRGTMLLLLESARLLGLSEAGKCTDVEALLLRLITPVLKLYAGKQAVPLVSEGIECFGGQGYMEDTGLPTLLRDAQVTPIWEGTTNVLSLDVLRVFSGRDNVLQAFGKRVEQLLQNAKTDNEKLNKSKEEIRKALKTLQTLLIKASDSALNDSVRIDSVARDISFAIARIYAGSLLIEFASDEGIANATDAEVAYRWCCEQPLVNLRWEWFSNDRVKADRNIVYESFAGKQSKL</sequence>
<evidence type="ECO:0000256" key="23">
    <source>
        <dbReference type="ARBA" id="ARBA00023289"/>
    </source>
</evidence>
<dbReference type="NCBIfam" id="TIGR00231">
    <property type="entry name" value="small_GTP"/>
    <property type="match status" value="1"/>
</dbReference>
<evidence type="ECO:0000256" key="5">
    <source>
        <dbReference type="ARBA" id="ARBA00004423"/>
    </source>
</evidence>
<keyword evidence="16" id="KW-0274">FAD</keyword>
<keyword evidence="13" id="KW-0479">Metal-binding</keyword>
<proteinExistence type="inferred from homology"/>
<keyword evidence="23" id="KW-0636">Prenylation</keyword>
<evidence type="ECO:0000256" key="20">
    <source>
        <dbReference type="ARBA" id="ARBA00023136"/>
    </source>
</evidence>
<dbReference type="GO" id="GO:0005764">
    <property type="term" value="C:lysosome"/>
    <property type="evidence" value="ECO:0007669"/>
    <property type="project" value="UniProtKB-SubCell"/>
</dbReference>